<dbReference type="SUPFAM" id="SSF47473">
    <property type="entry name" value="EF-hand"/>
    <property type="match status" value="2"/>
</dbReference>
<dbReference type="Pfam" id="PF13499">
    <property type="entry name" value="EF-hand_7"/>
    <property type="match status" value="1"/>
</dbReference>
<dbReference type="InterPro" id="IPR011992">
    <property type="entry name" value="EF-hand-dom_pair"/>
</dbReference>
<sequence length="965" mass="108929">MADEEWGGDSYSVNAYDEAASYDGYAQNSPGYDLDEYWRVDAEVYHVFLELAPVQQGERVELNDLPELCRRVGRALRDDHEQFRVMQELDTTNSMQILRHDFVIWLLAEMHAQEQARIAAKPRSVPVATPAWEEVVQEVTEADQMLGSQPTVFYYNTLSGQPLNGRDGLLALIREVDPFSVITPAPGQQEQQPRHFYRALLGRGSGSSETASEDQVRQVFSVLDASGDGSVTLEEFQLWWKTKLQLEVKESEEVATDTREQRRRGICLKFLENADAVVLSPVTTTSGEKHEGATGDQQKPTTEEFFESNLLPRLTTLLGEFPLRGLAYRRALNDLVRDPMEQLVSLERFLVWYDGFEKSEREKLELQRAKQRAQAELRAQHEAQAAARQKQRRHRKQMRTMDFMSEQATAVTEHEAQKQREKKISVLFKTFDTDGSGLLDEQELLQLTKALGHDMDAAQVNRMIQVMDASGDGRVSLEEFLAFWKAFEHRRPAAATAASLHQDRRDAVSQLTVSASTATPSSSHQSTSDTLTSLAVSLEMAKDRALKLTMADMRGFLMDWSDDRREKRIEHQAEIDEAESIRKWRELHAFVPSKKRVYGAKRLDVTWIEPEVVDCVAAIIAEVGQRIDPPLKPDAAQIIQALMECKRRIADERFLSGHANRSAGTPHCMLQYVIAHPSGYFTAAADGLDMGVLRLLCEVNNEGCRAHNAKRQLPLHVAITHDANNVDKVALLLSHCQELILENVEEQRGLRALLMAANMNTPDHRVLSTLLGVAPSRKLSTATAKRNSGRSVTPLYALLLRSCTPEVSSHGIAKQCHDKFEDLEDEEAYFLAMAKAKLRKQHYNPTPKWTFARILELVERNPLDEAVNQRALLATNEKLQAMIDAELQQSNASNQEDGRNGYATIVDTVTLNSDLMLVRTVHQIMYEFPSNPRLQLLGQAILSKLLPSAFVRAAYKSKVDPYFNL</sequence>
<evidence type="ECO:0000256" key="1">
    <source>
        <dbReference type="ARBA" id="ARBA00004496"/>
    </source>
</evidence>
<gene>
    <name evidence="8" type="ORF">BBJ29_009173</name>
</gene>
<protein>
    <recommendedName>
        <fullName evidence="7">EF-hand domain-containing protein</fullName>
    </recommendedName>
</protein>
<dbReference type="InterPro" id="IPR002048">
    <property type="entry name" value="EF_hand_dom"/>
</dbReference>
<keyword evidence="5" id="KW-0106">Calcium</keyword>
<dbReference type="GO" id="GO:0048306">
    <property type="term" value="F:calcium-dependent protein binding"/>
    <property type="evidence" value="ECO:0007669"/>
    <property type="project" value="UniProtKB-ARBA"/>
</dbReference>
<dbReference type="PROSITE" id="PS00018">
    <property type="entry name" value="EF_HAND_1"/>
    <property type="match status" value="3"/>
</dbReference>
<evidence type="ECO:0000256" key="6">
    <source>
        <dbReference type="SAM" id="Coils"/>
    </source>
</evidence>
<organism evidence="8 9">
    <name type="scientific">Phytophthora kernoviae</name>
    <dbReference type="NCBI Taxonomy" id="325452"/>
    <lineage>
        <taxon>Eukaryota</taxon>
        <taxon>Sar</taxon>
        <taxon>Stramenopiles</taxon>
        <taxon>Oomycota</taxon>
        <taxon>Peronosporomycetes</taxon>
        <taxon>Peronosporales</taxon>
        <taxon>Peronosporaceae</taxon>
        <taxon>Phytophthora</taxon>
    </lineage>
</organism>
<dbReference type="PROSITE" id="PS50222">
    <property type="entry name" value="EF_HAND_2"/>
    <property type="match status" value="3"/>
</dbReference>
<dbReference type="PANTHER" id="PTHR46212:SF3">
    <property type="entry name" value="GH27120P"/>
    <property type="match status" value="1"/>
</dbReference>
<evidence type="ECO:0000259" key="7">
    <source>
        <dbReference type="PROSITE" id="PS50222"/>
    </source>
</evidence>
<accession>A0A421G586</accession>
<evidence type="ECO:0000256" key="3">
    <source>
        <dbReference type="ARBA" id="ARBA00022723"/>
    </source>
</evidence>
<dbReference type="GO" id="GO:0005509">
    <property type="term" value="F:calcium ion binding"/>
    <property type="evidence" value="ECO:0007669"/>
    <property type="project" value="InterPro"/>
</dbReference>
<evidence type="ECO:0000313" key="8">
    <source>
        <dbReference type="EMBL" id="RLN63908.1"/>
    </source>
</evidence>
<evidence type="ECO:0000313" key="9">
    <source>
        <dbReference type="Proteomes" id="UP000284657"/>
    </source>
</evidence>
<dbReference type="AlphaFoldDB" id="A0A421G586"/>
<keyword evidence="3" id="KW-0479">Metal-binding</keyword>
<keyword evidence="2" id="KW-0963">Cytoplasm</keyword>
<dbReference type="GO" id="GO:0005737">
    <property type="term" value="C:cytoplasm"/>
    <property type="evidence" value="ECO:0007669"/>
    <property type="project" value="UniProtKB-SubCell"/>
</dbReference>
<proteinExistence type="predicted"/>
<evidence type="ECO:0000256" key="4">
    <source>
        <dbReference type="ARBA" id="ARBA00022737"/>
    </source>
</evidence>
<keyword evidence="4" id="KW-0677">Repeat</keyword>
<reference evidence="8 9" key="1">
    <citation type="submission" date="2018-07" db="EMBL/GenBank/DDBJ databases">
        <title>Genome sequencing of oomycete isolates from Chile give support for New Zealand origin for Phytophthora kernoviae and make available the first Nothophytophthora sp. genome.</title>
        <authorList>
            <person name="Studholme D.J."/>
            <person name="Sanfuentes E."/>
            <person name="Panda P."/>
            <person name="Hill R."/>
            <person name="Sambles C."/>
            <person name="Grant M."/>
            <person name="Williams N.M."/>
            <person name="Mcdougal R.L."/>
        </authorList>
    </citation>
    <scope>NUCLEOTIDE SEQUENCE [LARGE SCALE GENOMIC DNA]</scope>
    <source>
        <strain evidence="8">Chile7</strain>
    </source>
</reference>
<dbReference type="Gene3D" id="1.10.238.10">
    <property type="entry name" value="EF-hand"/>
    <property type="match status" value="2"/>
</dbReference>
<dbReference type="InterPro" id="IPR051426">
    <property type="entry name" value="Peflin/Sorcin_CaBP"/>
</dbReference>
<dbReference type="Pfam" id="PF13202">
    <property type="entry name" value="EF-hand_5"/>
    <property type="match status" value="1"/>
</dbReference>
<comment type="caution">
    <text evidence="8">The sequence shown here is derived from an EMBL/GenBank/DDBJ whole genome shotgun (WGS) entry which is preliminary data.</text>
</comment>
<dbReference type="PANTHER" id="PTHR46212">
    <property type="entry name" value="PEFLIN"/>
    <property type="match status" value="1"/>
</dbReference>
<dbReference type="SMART" id="SM00054">
    <property type="entry name" value="EFh"/>
    <property type="match status" value="3"/>
</dbReference>
<feature type="coiled-coil region" evidence="6">
    <location>
        <begin position="356"/>
        <end position="390"/>
    </location>
</feature>
<feature type="domain" description="EF-hand" evidence="7">
    <location>
        <begin position="211"/>
        <end position="246"/>
    </location>
</feature>
<comment type="subcellular location">
    <subcellularLocation>
        <location evidence="1">Cytoplasm</location>
    </subcellularLocation>
</comment>
<dbReference type="EMBL" id="MBAD02000692">
    <property type="protein sequence ID" value="RLN63908.1"/>
    <property type="molecule type" value="Genomic_DNA"/>
</dbReference>
<feature type="domain" description="EF-hand" evidence="7">
    <location>
        <begin position="419"/>
        <end position="454"/>
    </location>
</feature>
<evidence type="ECO:0000256" key="5">
    <source>
        <dbReference type="ARBA" id="ARBA00022837"/>
    </source>
</evidence>
<dbReference type="InterPro" id="IPR018247">
    <property type="entry name" value="EF_Hand_1_Ca_BS"/>
</dbReference>
<name>A0A421G586_9STRA</name>
<dbReference type="Proteomes" id="UP000284657">
    <property type="component" value="Unassembled WGS sequence"/>
</dbReference>
<dbReference type="CDD" id="cd00051">
    <property type="entry name" value="EFh"/>
    <property type="match status" value="1"/>
</dbReference>
<evidence type="ECO:0000256" key="2">
    <source>
        <dbReference type="ARBA" id="ARBA00022490"/>
    </source>
</evidence>
<keyword evidence="6" id="KW-0175">Coiled coil</keyword>
<feature type="domain" description="EF-hand" evidence="7">
    <location>
        <begin position="455"/>
        <end position="490"/>
    </location>
</feature>